<evidence type="ECO:0000313" key="3">
    <source>
        <dbReference type="Proteomes" id="UP000607653"/>
    </source>
</evidence>
<organism evidence="2 3">
    <name type="scientific">Nelumbo nucifera</name>
    <name type="common">Sacred lotus</name>
    <dbReference type="NCBI Taxonomy" id="4432"/>
    <lineage>
        <taxon>Eukaryota</taxon>
        <taxon>Viridiplantae</taxon>
        <taxon>Streptophyta</taxon>
        <taxon>Embryophyta</taxon>
        <taxon>Tracheophyta</taxon>
        <taxon>Spermatophyta</taxon>
        <taxon>Magnoliopsida</taxon>
        <taxon>Proteales</taxon>
        <taxon>Nelumbonaceae</taxon>
        <taxon>Nelumbo</taxon>
    </lineage>
</organism>
<feature type="region of interest" description="Disordered" evidence="1">
    <location>
        <begin position="1"/>
        <end position="131"/>
    </location>
</feature>
<protein>
    <submittedName>
        <fullName evidence="2">Uncharacterized protein</fullName>
    </submittedName>
</protein>
<dbReference type="AlphaFoldDB" id="A0A822YDA9"/>
<gene>
    <name evidence="2" type="ORF">HUJ06_031591</name>
</gene>
<evidence type="ECO:0000256" key="1">
    <source>
        <dbReference type="SAM" id="MobiDB-lite"/>
    </source>
</evidence>
<feature type="compositionally biased region" description="Polar residues" evidence="1">
    <location>
        <begin position="18"/>
        <end position="34"/>
    </location>
</feature>
<feature type="compositionally biased region" description="Polar residues" evidence="1">
    <location>
        <begin position="41"/>
        <end position="59"/>
    </location>
</feature>
<comment type="caution">
    <text evidence="2">The sequence shown here is derived from an EMBL/GenBank/DDBJ whole genome shotgun (WGS) entry which is preliminary data.</text>
</comment>
<proteinExistence type="predicted"/>
<evidence type="ECO:0000313" key="2">
    <source>
        <dbReference type="EMBL" id="DAD30123.1"/>
    </source>
</evidence>
<dbReference type="EMBL" id="DUZY01000002">
    <property type="protein sequence ID" value="DAD30123.1"/>
    <property type="molecule type" value="Genomic_DNA"/>
</dbReference>
<dbReference type="Proteomes" id="UP000607653">
    <property type="component" value="Unassembled WGS sequence"/>
</dbReference>
<keyword evidence="3" id="KW-1185">Reference proteome</keyword>
<reference evidence="2 3" key="1">
    <citation type="journal article" date="2020" name="Mol. Biol. Evol.">
        <title>Distinct Expression and Methylation Patterns for Genes with Different Fates following a Single Whole-Genome Duplication in Flowering Plants.</title>
        <authorList>
            <person name="Shi T."/>
            <person name="Rahmani R.S."/>
            <person name="Gugger P.F."/>
            <person name="Wang M."/>
            <person name="Li H."/>
            <person name="Zhang Y."/>
            <person name="Li Z."/>
            <person name="Wang Q."/>
            <person name="Van de Peer Y."/>
            <person name="Marchal K."/>
            <person name="Chen J."/>
        </authorList>
    </citation>
    <scope>NUCLEOTIDE SEQUENCE [LARGE SCALE GENOMIC DNA]</scope>
    <source>
        <tissue evidence="2">Leaf</tissue>
    </source>
</reference>
<feature type="compositionally biased region" description="Low complexity" evidence="1">
    <location>
        <begin position="72"/>
        <end position="87"/>
    </location>
</feature>
<accession>A0A822YDA9</accession>
<feature type="compositionally biased region" description="Basic and acidic residues" evidence="1">
    <location>
        <begin position="94"/>
        <end position="105"/>
    </location>
</feature>
<name>A0A822YDA9_NELNU</name>
<sequence length="131" mass="13910">MGKGNCNKLKDDIKVSKKNATGRSDKPQNATIQGTPLLENNKPSSNKRNDEPQNATIKQGTLLLGNDKASSKGDSSSVSSKAPKKNATSQKGIINEKSEAVEVARKKTTTTQKTTIKGNSGSSQEGSEKHK</sequence>